<dbReference type="PANTHER" id="PTHR30027:SF3">
    <property type="entry name" value="16S RRNA (URACIL(1498)-N(3))-METHYLTRANSFERASE"/>
    <property type="match status" value="1"/>
</dbReference>
<evidence type="ECO:0000256" key="3">
    <source>
        <dbReference type="ARBA" id="ARBA00022490"/>
    </source>
</evidence>
<keyword evidence="4 10" id="KW-0698">rRNA processing</keyword>
<dbReference type="RefSeq" id="WP_076488511.1">
    <property type="nucleotide sequence ID" value="NZ_FTMS01000007.1"/>
</dbReference>
<dbReference type="Pfam" id="PF20260">
    <property type="entry name" value="PUA_4"/>
    <property type="match status" value="1"/>
</dbReference>
<sequence>MKHLVVSSIPPPGGEIHLSGRDAHYLGQVRRLRPGDSLDCTDGNGGVCRALVSVGPGGDLVLVVQKILGEDPQQPASLELPRGEVSLEVFLPLLKGKLFDKALRQVTELGADRIVPVVTRHCVKRPPREEAELRKKNQRWEVILREACQQSGRSRLPELTPVQDLPALVDGTPGIVFHERATRGLTREKAAELWVGGGSRRVLTGPEGGLAPEEVACLAEAGWLVCSLPTPVLRAETAAVAALAIVLHLGSELHCSSRSVIP</sequence>
<keyword evidence="7 10" id="KW-0949">S-adenosyl-L-methionine</keyword>
<feature type="domain" description="Ribosomal RNA small subunit methyltransferase E methyltransferase" evidence="11">
    <location>
        <begin position="85"/>
        <end position="246"/>
    </location>
</feature>
<keyword evidence="14" id="KW-1185">Reference proteome</keyword>
<comment type="function">
    <text evidence="8 10">Specifically methylates the N3 position of the uracil ring of uridine 1498 (m3U1498) in 16S rRNA. Acts on the fully assembled 30S ribosomal subunit.</text>
</comment>
<dbReference type="InterPro" id="IPR006700">
    <property type="entry name" value="RsmE"/>
</dbReference>
<evidence type="ECO:0000259" key="12">
    <source>
        <dbReference type="Pfam" id="PF20260"/>
    </source>
</evidence>
<evidence type="ECO:0000256" key="10">
    <source>
        <dbReference type="PIRNR" id="PIRNR015601"/>
    </source>
</evidence>
<dbReference type="AlphaFoldDB" id="A0A1N6RZY2"/>
<proteinExistence type="inferred from homology"/>
<dbReference type="OrthoDB" id="9815641at2"/>
<dbReference type="PANTHER" id="PTHR30027">
    <property type="entry name" value="RIBOSOMAL RNA SMALL SUBUNIT METHYLTRANSFERASE E"/>
    <property type="match status" value="1"/>
</dbReference>
<organism evidence="13 14">
    <name type="scientific">Alkalispirochaeta americana</name>
    <dbReference type="NCBI Taxonomy" id="159291"/>
    <lineage>
        <taxon>Bacteria</taxon>
        <taxon>Pseudomonadati</taxon>
        <taxon>Spirochaetota</taxon>
        <taxon>Spirochaetia</taxon>
        <taxon>Spirochaetales</taxon>
        <taxon>Spirochaetaceae</taxon>
        <taxon>Alkalispirochaeta</taxon>
    </lineage>
</organism>
<dbReference type="NCBIfam" id="TIGR00046">
    <property type="entry name" value="RsmE family RNA methyltransferase"/>
    <property type="match status" value="1"/>
</dbReference>
<dbReference type="Gene3D" id="3.40.1280.10">
    <property type="match status" value="1"/>
</dbReference>
<comment type="similarity">
    <text evidence="2 10">Belongs to the RNA methyltransferase RsmE family.</text>
</comment>
<dbReference type="InterPro" id="IPR015947">
    <property type="entry name" value="PUA-like_sf"/>
</dbReference>
<keyword evidence="3 10" id="KW-0963">Cytoplasm</keyword>
<dbReference type="GO" id="GO:0070042">
    <property type="term" value="F:rRNA (uridine-N3-)-methyltransferase activity"/>
    <property type="evidence" value="ECO:0007669"/>
    <property type="project" value="TreeGrafter"/>
</dbReference>
<dbReference type="Proteomes" id="UP000186400">
    <property type="component" value="Unassembled WGS sequence"/>
</dbReference>
<dbReference type="InterPro" id="IPR046886">
    <property type="entry name" value="RsmE_MTase_dom"/>
</dbReference>
<evidence type="ECO:0000256" key="9">
    <source>
        <dbReference type="ARBA" id="ARBA00047944"/>
    </source>
</evidence>
<dbReference type="PIRSF" id="PIRSF015601">
    <property type="entry name" value="MTase_slr0722"/>
    <property type="match status" value="1"/>
</dbReference>
<dbReference type="SUPFAM" id="SSF88697">
    <property type="entry name" value="PUA domain-like"/>
    <property type="match status" value="1"/>
</dbReference>
<evidence type="ECO:0000256" key="6">
    <source>
        <dbReference type="ARBA" id="ARBA00022679"/>
    </source>
</evidence>
<evidence type="ECO:0000313" key="13">
    <source>
        <dbReference type="EMBL" id="SIQ34359.1"/>
    </source>
</evidence>
<dbReference type="Pfam" id="PF04452">
    <property type="entry name" value="Methyltrans_RNA"/>
    <property type="match status" value="1"/>
</dbReference>
<evidence type="ECO:0000256" key="5">
    <source>
        <dbReference type="ARBA" id="ARBA00022603"/>
    </source>
</evidence>
<protein>
    <recommendedName>
        <fullName evidence="10">Ribosomal RNA small subunit methyltransferase E</fullName>
        <ecNumber evidence="10">2.1.1.193</ecNumber>
    </recommendedName>
</protein>
<dbReference type="InterPro" id="IPR046887">
    <property type="entry name" value="RsmE_PUA-like"/>
</dbReference>
<evidence type="ECO:0000259" key="11">
    <source>
        <dbReference type="Pfam" id="PF04452"/>
    </source>
</evidence>
<dbReference type="InterPro" id="IPR029026">
    <property type="entry name" value="tRNA_m1G_MTases_N"/>
</dbReference>
<name>A0A1N6RZY2_9SPIO</name>
<keyword evidence="6 10" id="KW-0808">Transferase</keyword>
<dbReference type="SUPFAM" id="SSF75217">
    <property type="entry name" value="alpha/beta knot"/>
    <property type="match status" value="1"/>
</dbReference>
<evidence type="ECO:0000256" key="7">
    <source>
        <dbReference type="ARBA" id="ARBA00022691"/>
    </source>
</evidence>
<dbReference type="CDD" id="cd18084">
    <property type="entry name" value="RsmE-like"/>
    <property type="match status" value="1"/>
</dbReference>
<dbReference type="EMBL" id="FTMS01000007">
    <property type="protein sequence ID" value="SIQ34359.1"/>
    <property type="molecule type" value="Genomic_DNA"/>
</dbReference>
<comment type="subcellular location">
    <subcellularLocation>
        <location evidence="1 10">Cytoplasm</location>
    </subcellularLocation>
</comment>
<gene>
    <name evidence="13" type="ORF">SAMN05920897_10780</name>
</gene>
<reference evidence="13 14" key="1">
    <citation type="submission" date="2017-01" db="EMBL/GenBank/DDBJ databases">
        <authorList>
            <person name="Mah S.A."/>
            <person name="Swanson W.J."/>
            <person name="Moy G.W."/>
            <person name="Vacquier V.D."/>
        </authorList>
    </citation>
    <scope>NUCLEOTIDE SEQUENCE [LARGE SCALE GENOMIC DNA]</scope>
    <source>
        <strain evidence="13 14">ASpG1</strain>
    </source>
</reference>
<evidence type="ECO:0000256" key="2">
    <source>
        <dbReference type="ARBA" id="ARBA00005528"/>
    </source>
</evidence>
<feature type="domain" description="Ribosomal RNA small subunit methyltransferase E PUA-like" evidence="12">
    <location>
        <begin position="18"/>
        <end position="54"/>
    </location>
</feature>
<evidence type="ECO:0000313" key="14">
    <source>
        <dbReference type="Proteomes" id="UP000186400"/>
    </source>
</evidence>
<dbReference type="EC" id="2.1.1.193" evidence="10"/>
<dbReference type="STRING" id="159291.SAMN05920897_10780"/>
<dbReference type="InterPro" id="IPR029028">
    <property type="entry name" value="Alpha/beta_knot_MTases"/>
</dbReference>
<comment type="catalytic activity">
    <reaction evidence="9 10">
        <text>uridine(1498) in 16S rRNA + S-adenosyl-L-methionine = N(3)-methyluridine(1498) in 16S rRNA + S-adenosyl-L-homocysteine + H(+)</text>
        <dbReference type="Rhea" id="RHEA:42920"/>
        <dbReference type="Rhea" id="RHEA-COMP:10283"/>
        <dbReference type="Rhea" id="RHEA-COMP:10284"/>
        <dbReference type="ChEBI" id="CHEBI:15378"/>
        <dbReference type="ChEBI" id="CHEBI:57856"/>
        <dbReference type="ChEBI" id="CHEBI:59789"/>
        <dbReference type="ChEBI" id="CHEBI:65315"/>
        <dbReference type="ChEBI" id="CHEBI:74502"/>
        <dbReference type="EC" id="2.1.1.193"/>
    </reaction>
</comment>
<evidence type="ECO:0000256" key="1">
    <source>
        <dbReference type="ARBA" id="ARBA00004496"/>
    </source>
</evidence>
<evidence type="ECO:0000256" key="4">
    <source>
        <dbReference type="ARBA" id="ARBA00022552"/>
    </source>
</evidence>
<dbReference type="GO" id="GO:0005737">
    <property type="term" value="C:cytoplasm"/>
    <property type="evidence" value="ECO:0007669"/>
    <property type="project" value="UniProtKB-SubCell"/>
</dbReference>
<evidence type="ECO:0000256" key="8">
    <source>
        <dbReference type="ARBA" id="ARBA00025699"/>
    </source>
</evidence>
<accession>A0A1N6RZY2</accession>
<dbReference type="GO" id="GO:0070475">
    <property type="term" value="P:rRNA base methylation"/>
    <property type="evidence" value="ECO:0007669"/>
    <property type="project" value="TreeGrafter"/>
</dbReference>
<keyword evidence="5 10" id="KW-0489">Methyltransferase</keyword>